<proteinExistence type="inferred from homology"/>
<evidence type="ECO:0000313" key="5">
    <source>
        <dbReference type="EMBL" id="GAA2368723.1"/>
    </source>
</evidence>
<evidence type="ECO:0000256" key="2">
    <source>
        <dbReference type="SAM" id="MobiDB-lite"/>
    </source>
</evidence>
<reference evidence="5 6" key="1">
    <citation type="journal article" date="2019" name="Int. J. Syst. Evol. Microbiol.">
        <title>The Global Catalogue of Microorganisms (GCM) 10K type strain sequencing project: providing services to taxonomists for standard genome sequencing and annotation.</title>
        <authorList>
            <consortium name="The Broad Institute Genomics Platform"/>
            <consortium name="The Broad Institute Genome Sequencing Center for Infectious Disease"/>
            <person name="Wu L."/>
            <person name="Ma J."/>
        </authorList>
    </citation>
    <scope>NUCLEOTIDE SEQUENCE [LARGE SCALE GENOMIC DNA]</scope>
    <source>
        <strain evidence="5 6">JCM 4316</strain>
    </source>
</reference>
<keyword evidence="3" id="KW-0472">Membrane</keyword>
<dbReference type="Proteomes" id="UP001500253">
    <property type="component" value="Unassembled WGS sequence"/>
</dbReference>
<dbReference type="Gene3D" id="3.40.630.190">
    <property type="entry name" value="LCP protein"/>
    <property type="match status" value="1"/>
</dbReference>
<protein>
    <submittedName>
        <fullName evidence="5">LCP family protein</fullName>
    </submittedName>
</protein>
<feature type="domain" description="Cell envelope-related transcriptional attenuator" evidence="4">
    <location>
        <begin position="204"/>
        <end position="357"/>
    </location>
</feature>
<dbReference type="NCBIfam" id="TIGR00350">
    <property type="entry name" value="lytR_cpsA_psr"/>
    <property type="match status" value="1"/>
</dbReference>
<dbReference type="InterPro" id="IPR050922">
    <property type="entry name" value="LytR/CpsA/Psr_CW_biosynth"/>
</dbReference>
<name>A0ABN3H4A3_9ACTN</name>
<dbReference type="EMBL" id="BAAASD010000049">
    <property type="protein sequence ID" value="GAA2368723.1"/>
    <property type="molecule type" value="Genomic_DNA"/>
</dbReference>
<comment type="similarity">
    <text evidence="1">Belongs to the LytR/CpsA/Psr (LCP) family.</text>
</comment>
<keyword evidence="3" id="KW-1133">Transmembrane helix</keyword>
<evidence type="ECO:0000313" key="6">
    <source>
        <dbReference type="Proteomes" id="UP001500253"/>
    </source>
</evidence>
<sequence>MNDWPEGWTSDRRDRYGSGSGSAEPEAARAMPHVRRAGPDAGGQPRRAEPPLPPELSPRGPVPHQQRQQASQDFDDYGGHADDGYNTGQVYGRGAGHPGGPAGPGGPGGPGNPGGAPRAARPKNWKRRITIGLITVVVLLLAVGIGTYFWADSKLRREVDLSKVEDRPDGGKGTNYLIVGSDSREGMSAEDKKKLHTGSADGRRTDSIIILHVGDNGNTMVSMPRDSWVTIPAFTGPDTGKRYQASQNKLNASFSMAGPELLVSTIEYNTGLHIDHYAEIGFDGFAKIVDSVGGVEIDVPQDMKEKHAGTDLKKGKQTLNGQEALAFVRQRYGLAGGDLDRTKNQQKFLSALANKAATPSTLLNPFKLYPTMGAGLDSLIVDKDMSLWDVKDMFFAMKSVSGGDGKQMNMPVSNPGLATSKGSAVQWDMPKVKQLMKELKNDEKVTVSSH</sequence>
<dbReference type="PANTHER" id="PTHR33392">
    <property type="entry name" value="POLYISOPRENYL-TEICHOIC ACID--PEPTIDOGLYCAN TEICHOIC ACID TRANSFERASE TAGU"/>
    <property type="match status" value="1"/>
</dbReference>
<feature type="compositionally biased region" description="Gly residues" evidence="2">
    <location>
        <begin position="91"/>
        <end position="114"/>
    </location>
</feature>
<gene>
    <name evidence="5" type="ORF">GCM10010246_72930</name>
</gene>
<keyword evidence="3" id="KW-0812">Transmembrane</keyword>
<dbReference type="RefSeq" id="WP_346178593.1">
    <property type="nucleotide sequence ID" value="NZ_BAAASD010000049.1"/>
</dbReference>
<feature type="compositionally biased region" description="Basic and acidic residues" evidence="2">
    <location>
        <begin position="182"/>
        <end position="193"/>
    </location>
</feature>
<feature type="region of interest" description="Disordered" evidence="2">
    <location>
        <begin position="172"/>
        <end position="200"/>
    </location>
</feature>
<keyword evidence="6" id="KW-1185">Reference proteome</keyword>
<accession>A0ABN3H4A3</accession>
<feature type="transmembrane region" description="Helical" evidence="3">
    <location>
        <begin position="131"/>
        <end position="151"/>
    </location>
</feature>
<dbReference type="PANTHER" id="PTHR33392:SF6">
    <property type="entry name" value="POLYISOPRENYL-TEICHOIC ACID--PEPTIDOGLYCAN TEICHOIC ACID TRANSFERASE TAGU"/>
    <property type="match status" value="1"/>
</dbReference>
<evidence type="ECO:0000259" key="4">
    <source>
        <dbReference type="Pfam" id="PF03816"/>
    </source>
</evidence>
<evidence type="ECO:0000256" key="3">
    <source>
        <dbReference type="SAM" id="Phobius"/>
    </source>
</evidence>
<organism evidence="5 6">
    <name type="scientific">Streptomyces cuspidosporus</name>
    <dbReference type="NCBI Taxonomy" id="66882"/>
    <lineage>
        <taxon>Bacteria</taxon>
        <taxon>Bacillati</taxon>
        <taxon>Actinomycetota</taxon>
        <taxon>Actinomycetes</taxon>
        <taxon>Kitasatosporales</taxon>
        <taxon>Streptomycetaceae</taxon>
        <taxon>Streptomyces</taxon>
    </lineage>
</organism>
<comment type="caution">
    <text evidence="5">The sequence shown here is derived from an EMBL/GenBank/DDBJ whole genome shotgun (WGS) entry which is preliminary data.</text>
</comment>
<dbReference type="Pfam" id="PF03816">
    <property type="entry name" value="LytR_cpsA_psr"/>
    <property type="match status" value="1"/>
</dbReference>
<feature type="region of interest" description="Disordered" evidence="2">
    <location>
        <begin position="1"/>
        <end position="121"/>
    </location>
</feature>
<evidence type="ECO:0000256" key="1">
    <source>
        <dbReference type="ARBA" id="ARBA00006068"/>
    </source>
</evidence>
<dbReference type="InterPro" id="IPR004474">
    <property type="entry name" value="LytR_CpsA_psr"/>
</dbReference>